<organism evidence="8 9">
    <name type="scientific">Listeria aquatica</name>
    <dbReference type="NCBI Taxonomy" id="1494960"/>
    <lineage>
        <taxon>Bacteria</taxon>
        <taxon>Bacillati</taxon>
        <taxon>Bacillota</taxon>
        <taxon>Bacilli</taxon>
        <taxon>Bacillales</taxon>
        <taxon>Listeriaceae</taxon>
        <taxon>Listeria</taxon>
    </lineage>
</organism>
<sequence length="643" mass="72905">MTLYDLARKNIKHNFIHYFLYFASMSFSIMIYYTLVVLSKDPTVTARINRSERLSAAFTAASIILLIFIIIFILYSNNFFMRKRKKEIGLYNLLGLRKFEISRMLFYENFIMGIGSLVIGIILGTFLSKLFVAILLRLMNDALPSSFIFSWSAVINASLVFVLVTLITSLLSFWTIYRNSLLDLFHSEAKREKALKPSLLWTCIALAFIITGYVIALQPLTVQNSIWSILGVPLTSLLILFFTIVGTVLFISFFLPYFLKKLRTRKASFYRGTNLVTNAQLSFRISSNAKTLSVIAILSAITLSAIGAIGSVYYNINQSVQKEVSTSFEYTIPSDSKKANKALAVVESNPSHPVTFKQATTIYLLKPDMPTKKINDIFLYEDQFQVMSESQYKRLFHELYPKEMSINLGKEKALFILPTSVAELDKINQKPATIHLGKSNTFQVSYDNRSVLQSLYGGILVLPDGAIKSLHPEKYLHIQSINISNEKQAFDLSKKLEAQLSSDADLLSYPETYRYVMNTMGVLLFIGLFIGLVFLAATGCIIYFKLLTEAYSDRETYVILKKIGVTRKEIRFSIARQVLIIFLIPLVLGIMHSSVALLCLANLIEVDLTRPVILTTVIYTLMYIIYYLLTVNSYTNIVIGKNK</sequence>
<keyword evidence="6" id="KW-0813">Transport</keyword>
<feature type="transmembrane region" description="Helical" evidence="6">
    <location>
        <begin position="110"/>
        <end position="136"/>
    </location>
</feature>
<dbReference type="PANTHER" id="PTHR46795">
    <property type="entry name" value="ABC TRANSPORTER PERMEASE-RELATED-RELATED"/>
    <property type="match status" value="1"/>
</dbReference>
<dbReference type="Pfam" id="PF02687">
    <property type="entry name" value="FtsX"/>
    <property type="match status" value="2"/>
</dbReference>
<protein>
    <submittedName>
        <fullName evidence="8">ABC transporter permease</fullName>
    </submittedName>
</protein>
<evidence type="ECO:0000313" key="9">
    <source>
        <dbReference type="Proteomes" id="UP000559885"/>
    </source>
</evidence>
<dbReference type="GO" id="GO:0005886">
    <property type="term" value="C:plasma membrane"/>
    <property type="evidence" value="ECO:0007669"/>
    <property type="project" value="UniProtKB-SubCell"/>
</dbReference>
<comment type="similarity">
    <text evidence="6">Belongs to the ABC-4 integral membrane protein family.</text>
</comment>
<feature type="transmembrane region" description="Helical" evidence="6">
    <location>
        <begin position="198"/>
        <end position="217"/>
    </location>
</feature>
<evidence type="ECO:0000256" key="6">
    <source>
        <dbReference type="PIRNR" id="PIRNR018968"/>
    </source>
</evidence>
<dbReference type="GO" id="GO:0055085">
    <property type="term" value="P:transmembrane transport"/>
    <property type="evidence" value="ECO:0007669"/>
    <property type="project" value="UniProtKB-UniRule"/>
</dbReference>
<feature type="transmembrane region" description="Helical" evidence="6">
    <location>
        <begin position="578"/>
        <end position="604"/>
    </location>
</feature>
<dbReference type="RefSeq" id="WP_185374375.1">
    <property type="nucleotide sequence ID" value="NZ_JAARRM010000004.1"/>
</dbReference>
<feature type="transmembrane region" description="Helical" evidence="6">
    <location>
        <begin position="237"/>
        <end position="259"/>
    </location>
</feature>
<dbReference type="InterPro" id="IPR003838">
    <property type="entry name" value="ABC3_permease_C"/>
</dbReference>
<name>A0A841ZSD4_9LIST</name>
<dbReference type="Proteomes" id="UP000559885">
    <property type="component" value="Unassembled WGS sequence"/>
</dbReference>
<keyword evidence="2 6" id="KW-1003">Cell membrane</keyword>
<feature type="transmembrane region" description="Helical" evidence="6">
    <location>
        <begin position="55"/>
        <end position="75"/>
    </location>
</feature>
<feature type="transmembrane region" description="Helical" evidence="6">
    <location>
        <begin position="15"/>
        <end position="35"/>
    </location>
</feature>
<reference evidence="8 9" key="1">
    <citation type="submission" date="2020-03" db="EMBL/GenBank/DDBJ databases">
        <title>Soil Listeria distribution.</title>
        <authorList>
            <person name="Liao J."/>
            <person name="Wiedmann M."/>
        </authorList>
    </citation>
    <scope>NUCLEOTIDE SEQUENCE [LARGE SCALE GENOMIC DNA]</scope>
    <source>
        <strain evidence="8 9">FSL L7-1507</strain>
    </source>
</reference>
<evidence type="ECO:0000256" key="1">
    <source>
        <dbReference type="ARBA" id="ARBA00004651"/>
    </source>
</evidence>
<feature type="domain" description="ABC3 transporter permease C-terminal" evidence="7">
    <location>
        <begin position="61"/>
        <end position="179"/>
    </location>
</feature>
<dbReference type="PIRSF" id="PIRSF018968">
    <property type="entry name" value="ABC_permease_BceB"/>
    <property type="match status" value="1"/>
</dbReference>
<feature type="transmembrane region" description="Helical" evidence="6">
    <location>
        <begin position="148"/>
        <end position="177"/>
    </location>
</feature>
<evidence type="ECO:0000256" key="5">
    <source>
        <dbReference type="ARBA" id="ARBA00023136"/>
    </source>
</evidence>
<dbReference type="InterPro" id="IPR027022">
    <property type="entry name" value="ABC_permease_BceB-typ"/>
</dbReference>
<keyword evidence="4 6" id="KW-1133">Transmembrane helix</keyword>
<dbReference type="InterPro" id="IPR052536">
    <property type="entry name" value="ABC-4_Integral_Memb_Prot"/>
</dbReference>
<feature type="transmembrane region" description="Helical" evidence="6">
    <location>
        <begin position="520"/>
        <end position="544"/>
    </location>
</feature>
<evidence type="ECO:0000259" key="7">
    <source>
        <dbReference type="Pfam" id="PF02687"/>
    </source>
</evidence>
<dbReference type="AlphaFoldDB" id="A0A841ZSD4"/>
<feature type="domain" description="ABC3 transporter permease C-terminal" evidence="7">
    <location>
        <begin position="529"/>
        <end position="630"/>
    </location>
</feature>
<proteinExistence type="inferred from homology"/>
<evidence type="ECO:0000256" key="4">
    <source>
        <dbReference type="ARBA" id="ARBA00022989"/>
    </source>
</evidence>
<evidence type="ECO:0000256" key="3">
    <source>
        <dbReference type="ARBA" id="ARBA00022692"/>
    </source>
</evidence>
<comment type="caution">
    <text evidence="8">The sequence shown here is derived from an EMBL/GenBank/DDBJ whole genome shotgun (WGS) entry which is preliminary data.</text>
</comment>
<comment type="subcellular location">
    <subcellularLocation>
        <location evidence="1 6">Cell membrane</location>
        <topology evidence="1 6">Multi-pass membrane protein</topology>
    </subcellularLocation>
</comment>
<keyword evidence="5 6" id="KW-0472">Membrane</keyword>
<dbReference type="PANTHER" id="PTHR46795:SF3">
    <property type="entry name" value="ABC TRANSPORTER PERMEASE"/>
    <property type="match status" value="1"/>
</dbReference>
<evidence type="ECO:0000256" key="2">
    <source>
        <dbReference type="ARBA" id="ARBA00022475"/>
    </source>
</evidence>
<feature type="transmembrane region" description="Helical" evidence="6">
    <location>
        <begin position="610"/>
        <end position="629"/>
    </location>
</feature>
<accession>A0A841ZSD4</accession>
<evidence type="ECO:0000313" key="8">
    <source>
        <dbReference type="EMBL" id="MBC1522055.1"/>
    </source>
</evidence>
<dbReference type="EMBL" id="JAARRM010000004">
    <property type="protein sequence ID" value="MBC1522055.1"/>
    <property type="molecule type" value="Genomic_DNA"/>
</dbReference>
<feature type="transmembrane region" description="Helical" evidence="6">
    <location>
        <begin position="292"/>
        <end position="314"/>
    </location>
</feature>
<keyword evidence="3 6" id="KW-0812">Transmembrane</keyword>
<gene>
    <name evidence="8" type="ORF">HB912_10400</name>
</gene>